<keyword evidence="4" id="KW-1185">Reference proteome</keyword>
<evidence type="ECO:0000313" key="4">
    <source>
        <dbReference type="Proteomes" id="UP000332933"/>
    </source>
</evidence>
<protein>
    <submittedName>
        <fullName evidence="3">Aste57867_24301 protein</fullName>
    </submittedName>
</protein>
<evidence type="ECO:0000256" key="1">
    <source>
        <dbReference type="SAM" id="Phobius"/>
    </source>
</evidence>
<dbReference type="EMBL" id="CAADRA010007411">
    <property type="protein sequence ID" value="VFU00941.1"/>
    <property type="molecule type" value="Genomic_DNA"/>
</dbReference>
<name>A0A485LPZ9_9STRA</name>
<proteinExistence type="predicted"/>
<gene>
    <name evidence="3" type="primary">Aste57867_24301</name>
    <name evidence="2" type="ORF">As57867_024226</name>
    <name evidence="3" type="ORF">ASTE57867_24301</name>
</gene>
<reference evidence="3 4" key="1">
    <citation type="submission" date="2019-03" db="EMBL/GenBank/DDBJ databases">
        <authorList>
            <person name="Gaulin E."/>
            <person name="Dumas B."/>
        </authorList>
    </citation>
    <scope>NUCLEOTIDE SEQUENCE [LARGE SCALE GENOMIC DNA]</scope>
    <source>
        <strain evidence="3">CBS 568.67</strain>
    </source>
</reference>
<keyword evidence="1" id="KW-1133">Transmembrane helix</keyword>
<keyword evidence="1" id="KW-0472">Membrane</keyword>
<keyword evidence="1" id="KW-0812">Transmembrane</keyword>
<dbReference type="AlphaFoldDB" id="A0A485LPZ9"/>
<feature type="transmembrane region" description="Helical" evidence="1">
    <location>
        <begin position="20"/>
        <end position="38"/>
    </location>
</feature>
<evidence type="ECO:0000313" key="2">
    <source>
        <dbReference type="EMBL" id="KAF0683656.1"/>
    </source>
</evidence>
<organism evidence="3 4">
    <name type="scientific">Aphanomyces stellatus</name>
    <dbReference type="NCBI Taxonomy" id="120398"/>
    <lineage>
        <taxon>Eukaryota</taxon>
        <taxon>Sar</taxon>
        <taxon>Stramenopiles</taxon>
        <taxon>Oomycota</taxon>
        <taxon>Saprolegniomycetes</taxon>
        <taxon>Saprolegniales</taxon>
        <taxon>Verrucalvaceae</taxon>
        <taxon>Aphanomyces</taxon>
    </lineage>
</organism>
<evidence type="ECO:0000313" key="3">
    <source>
        <dbReference type="EMBL" id="VFU00941.1"/>
    </source>
</evidence>
<accession>A0A485LPZ9</accession>
<reference evidence="2" key="2">
    <citation type="submission" date="2019-06" db="EMBL/GenBank/DDBJ databases">
        <title>Genomics analysis of Aphanomyces spp. identifies a new class of oomycete effector associated with host adaptation.</title>
        <authorList>
            <person name="Gaulin E."/>
        </authorList>
    </citation>
    <scope>NUCLEOTIDE SEQUENCE</scope>
    <source>
        <strain evidence="2">CBS 578.67</strain>
    </source>
</reference>
<dbReference type="EMBL" id="VJMH01007385">
    <property type="protein sequence ID" value="KAF0683656.1"/>
    <property type="molecule type" value="Genomic_DNA"/>
</dbReference>
<dbReference type="Proteomes" id="UP000332933">
    <property type="component" value="Unassembled WGS sequence"/>
</dbReference>
<sequence>MLLSSSKEGDDDDDAWMEHLNVSITVCMLALVVCYHIYTLHLHKAPNHLPVLKSPPIKCVAQQFTDWLHESSPVSREWVVLDQVIDSLLLDRERMDAAAPPPSPVYDVALMGCVVAWQLSTRLNSVRSFFKL</sequence>